<dbReference type="NCBIfam" id="TIGR01230">
    <property type="entry name" value="agmatinase"/>
    <property type="match status" value="1"/>
</dbReference>
<evidence type="ECO:0000256" key="4">
    <source>
        <dbReference type="RuleBase" id="RU003684"/>
    </source>
</evidence>
<dbReference type="Proteomes" id="UP001387293">
    <property type="component" value="Unassembled WGS sequence"/>
</dbReference>
<evidence type="ECO:0000256" key="2">
    <source>
        <dbReference type="ARBA" id="ARBA00022723"/>
    </source>
</evidence>
<dbReference type="PIRSF" id="PIRSF036979">
    <property type="entry name" value="Arginase"/>
    <property type="match status" value="1"/>
</dbReference>
<protein>
    <submittedName>
        <fullName evidence="5">Agmatinase</fullName>
        <ecNumber evidence="5">3.5.3.11</ecNumber>
    </submittedName>
</protein>
<keyword evidence="6" id="KW-1185">Reference proteome</keyword>
<evidence type="ECO:0000256" key="1">
    <source>
        <dbReference type="ARBA" id="ARBA00009227"/>
    </source>
</evidence>
<dbReference type="SUPFAM" id="SSF52768">
    <property type="entry name" value="Arginase/deacetylase"/>
    <property type="match status" value="1"/>
</dbReference>
<dbReference type="Pfam" id="PF00491">
    <property type="entry name" value="Arginase"/>
    <property type="match status" value="1"/>
</dbReference>
<evidence type="ECO:0000256" key="3">
    <source>
        <dbReference type="ARBA" id="ARBA00022801"/>
    </source>
</evidence>
<dbReference type="RefSeq" id="WP_337107993.1">
    <property type="nucleotide sequence ID" value="NZ_JAPYKS010000017.1"/>
</dbReference>
<dbReference type="PANTHER" id="PTHR11358:SF26">
    <property type="entry name" value="GUANIDINO ACID HYDROLASE, MITOCHONDRIAL"/>
    <property type="match status" value="1"/>
</dbReference>
<evidence type="ECO:0000313" key="5">
    <source>
        <dbReference type="EMBL" id="MEI9411436.1"/>
    </source>
</evidence>
<gene>
    <name evidence="5" type="primary">speB</name>
    <name evidence="5" type="ORF">O7A60_22080</name>
</gene>
<dbReference type="Gene3D" id="3.40.800.10">
    <property type="entry name" value="Ureohydrolase domain"/>
    <property type="match status" value="1"/>
</dbReference>
<sequence length="269" mass="29517">MAGAISLLGIPHDENSSYLQGAAKAPPLIRRELLSDAYSSWSETGFDLTGRFVDHGDIDFAQPGDPWQRIESEVDRALDAGHPLISLGGDHAISWPVLRAVRRRHPSLTIVHIDAHPDIYHAYGDNPRSHTSPFARIMEERLADRLIQIGLRTVNDHHRDQFKRFGVEVVEAAHFSESLSLDLKTPVYISMDIDGLDPAFAPGVSHREPGGLSTRQVINLIQGINQPIVAADIVEYNPSQDLSNVTALVAAKLTKEIAGMMLRTSSAAD</sequence>
<accession>A0ABU8L0D8</accession>
<dbReference type="PROSITE" id="PS01053">
    <property type="entry name" value="ARGINASE_1"/>
    <property type="match status" value="1"/>
</dbReference>
<keyword evidence="3 4" id="KW-0378">Hydrolase</keyword>
<reference evidence="5 6" key="1">
    <citation type="submission" date="2022-12" db="EMBL/GenBank/DDBJ databases">
        <authorList>
            <person name="Muema E."/>
        </authorList>
    </citation>
    <scope>NUCLEOTIDE SEQUENCE [LARGE SCALE GENOMIC DNA]</scope>
    <source>
        <strain evidence="6">1326</strain>
    </source>
</reference>
<proteinExistence type="inferred from homology"/>
<dbReference type="InterPro" id="IPR006035">
    <property type="entry name" value="Ureohydrolase"/>
</dbReference>
<dbReference type="EMBL" id="JAPYKS010000017">
    <property type="protein sequence ID" value="MEI9411436.1"/>
    <property type="molecule type" value="Genomic_DNA"/>
</dbReference>
<dbReference type="PANTHER" id="PTHR11358">
    <property type="entry name" value="ARGINASE/AGMATINASE"/>
    <property type="match status" value="1"/>
</dbReference>
<dbReference type="EC" id="3.5.3.11" evidence="5"/>
<dbReference type="InterPro" id="IPR005925">
    <property type="entry name" value="Agmatinase-rel"/>
</dbReference>
<comment type="caution">
    <text evidence="5">The sequence shown here is derived from an EMBL/GenBank/DDBJ whole genome shotgun (WGS) entry which is preliminary data.</text>
</comment>
<evidence type="ECO:0000313" key="6">
    <source>
        <dbReference type="Proteomes" id="UP001387293"/>
    </source>
</evidence>
<dbReference type="InterPro" id="IPR020855">
    <property type="entry name" value="Ureohydrolase_Mn_BS"/>
</dbReference>
<keyword evidence="2" id="KW-0479">Metal-binding</keyword>
<dbReference type="GO" id="GO:0008783">
    <property type="term" value="F:agmatinase activity"/>
    <property type="evidence" value="ECO:0007669"/>
    <property type="project" value="UniProtKB-EC"/>
</dbReference>
<organism evidence="5 6">
    <name type="scientific">Mesorhizobium salmacidum</name>
    <dbReference type="NCBI Taxonomy" id="3015171"/>
    <lineage>
        <taxon>Bacteria</taxon>
        <taxon>Pseudomonadati</taxon>
        <taxon>Pseudomonadota</taxon>
        <taxon>Alphaproteobacteria</taxon>
        <taxon>Hyphomicrobiales</taxon>
        <taxon>Phyllobacteriaceae</taxon>
        <taxon>Mesorhizobium</taxon>
    </lineage>
</organism>
<dbReference type="InterPro" id="IPR023696">
    <property type="entry name" value="Ureohydrolase_dom_sf"/>
</dbReference>
<comment type="similarity">
    <text evidence="1">Belongs to the arginase family. Agmatinase subfamily.</text>
</comment>
<dbReference type="CDD" id="cd11593">
    <property type="entry name" value="Agmatinase-like_2"/>
    <property type="match status" value="1"/>
</dbReference>
<dbReference type="PROSITE" id="PS51409">
    <property type="entry name" value="ARGINASE_2"/>
    <property type="match status" value="1"/>
</dbReference>
<name>A0ABU8L0D8_9HYPH</name>